<organism evidence="2 3">
    <name type="scientific">Reticulibacter mediterranei</name>
    <dbReference type="NCBI Taxonomy" id="2778369"/>
    <lineage>
        <taxon>Bacteria</taxon>
        <taxon>Bacillati</taxon>
        <taxon>Chloroflexota</taxon>
        <taxon>Ktedonobacteria</taxon>
        <taxon>Ktedonobacterales</taxon>
        <taxon>Reticulibacteraceae</taxon>
        <taxon>Reticulibacter</taxon>
    </lineage>
</organism>
<protein>
    <submittedName>
        <fullName evidence="2">Uncharacterized protein</fullName>
    </submittedName>
</protein>
<proteinExistence type="predicted"/>
<feature type="compositionally biased region" description="Basic and acidic residues" evidence="1">
    <location>
        <begin position="42"/>
        <end position="57"/>
    </location>
</feature>
<feature type="region of interest" description="Disordered" evidence="1">
    <location>
        <begin position="39"/>
        <end position="66"/>
    </location>
</feature>
<evidence type="ECO:0000313" key="2">
    <source>
        <dbReference type="EMBL" id="GHO95830.1"/>
    </source>
</evidence>
<evidence type="ECO:0000313" key="3">
    <source>
        <dbReference type="Proteomes" id="UP000597444"/>
    </source>
</evidence>
<sequence>MGSDQENRDAWTDCPVIRSEFRHSDQVSGALVDKAFNKGRAQRKEDQGEIDQKEPGGEVHMISPFR</sequence>
<reference evidence="2" key="1">
    <citation type="submission" date="2020-10" db="EMBL/GenBank/DDBJ databases">
        <title>Taxonomic study of unclassified bacteria belonging to the class Ktedonobacteria.</title>
        <authorList>
            <person name="Yabe S."/>
            <person name="Wang C.M."/>
            <person name="Zheng Y."/>
            <person name="Sakai Y."/>
            <person name="Cavaletti L."/>
            <person name="Monciardini P."/>
            <person name="Donadio S."/>
        </authorList>
    </citation>
    <scope>NUCLEOTIDE SEQUENCE</scope>
    <source>
        <strain evidence="2">ID150040</strain>
    </source>
</reference>
<gene>
    <name evidence="2" type="ORF">KSF_058780</name>
</gene>
<dbReference type="AlphaFoldDB" id="A0A8J3N4Y9"/>
<dbReference type="EMBL" id="BNJK01000001">
    <property type="protein sequence ID" value="GHO95830.1"/>
    <property type="molecule type" value="Genomic_DNA"/>
</dbReference>
<comment type="caution">
    <text evidence="2">The sequence shown here is derived from an EMBL/GenBank/DDBJ whole genome shotgun (WGS) entry which is preliminary data.</text>
</comment>
<name>A0A8J3N4Y9_9CHLR</name>
<keyword evidence="3" id="KW-1185">Reference proteome</keyword>
<evidence type="ECO:0000256" key="1">
    <source>
        <dbReference type="SAM" id="MobiDB-lite"/>
    </source>
</evidence>
<accession>A0A8J3N4Y9</accession>
<dbReference type="Proteomes" id="UP000597444">
    <property type="component" value="Unassembled WGS sequence"/>
</dbReference>